<sequence length="236" mass="27490">MRRRASQRVWLFDLDNTLHNASHAIFPQINLNMNAYIARLLGDAGKPADEATVNALRLDYYLRYGVTMMGLVRHHGVQAEEFLQHAHTFHDLPSMIRSQRGLARCLRTLPGKKILLTNAPAHYSRRVLMHLNLHRQFMQHIPVEEMRVHGKLQPKPSRSFLRKFLAKNRLRASQCILVEDSIDNLRAAKKEGLQTVWVHGYIPPQQRKITHLRPRAACIDVQLRSVQRLLKCRRLR</sequence>
<reference evidence="1 2" key="1">
    <citation type="submission" date="2020-08" db="EMBL/GenBank/DDBJ databases">
        <title>Novel species isolated from subtropical streams in China.</title>
        <authorList>
            <person name="Lu H."/>
        </authorList>
    </citation>
    <scope>NUCLEOTIDE SEQUENCE [LARGE SCALE GENOMIC DNA]</scope>
    <source>
        <strain evidence="1 2">CCTCC AB 2015119</strain>
    </source>
</reference>
<keyword evidence="2" id="KW-1185">Reference proteome</keyword>
<protein>
    <submittedName>
        <fullName evidence="1">Pyrimidine 5'-nucleotidase</fullName>
    </submittedName>
</protein>
<name>A0ABR6XHZ2_9BURK</name>
<proteinExistence type="predicted"/>
<dbReference type="NCBIfam" id="TIGR01993">
    <property type="entry name" value="Pyr-5-nucltdase"/>
    <property type="match status" value="1"/>
</dbReference>
<organism evidence="1 2">
    <name type="scientific">Undibacterium aquatile</name>
    <dbReference type="NCBI Taxonomy" id="1537398"/>
    <lineage>
        <taxon>Bacteria</taxon>
        <taxon>Pseudomonadati</taxon>
        <taxon>Pseudomonadota</taxon>
        <taxon>Betaproteobacteria</taxon>
        <taxon>Burkholderiales</taxon>
        <taxon>Oxalobacteraceae</taxon>
        <taxon>Undibacterium</taxon>
    </lineage>
</organism>
<evidence type="ECO:0000313" key="1">
    <source>
        <dbReference type="EMBL" id="MBC3812514.1"/>
    </source>
</evidence>
<dbReference type="Proteomes" id="UP000637632">
    <property type="component" value="Unassembled WGS sequence"/>
</dbReference>
<dbReference type="Gene3D" id="1.10.150.450">
    <property type="match status" value="1"/>
</dbReference>
<dbReference type="SFLD" id="SFLDG01129">
    <property type="entry name" value="C1.5:_HAD__Beta-PGM__Phosphata"/>
    <property type="match status" value="1"/>
</dbReference>
<dbReference type="InterPro" id="IPR023214">
    <property type="entry name" value="HAD_sf"/>
</dbReference>
<dbReference type="InterPro" id="IPR006439">
    <property type="entry name" value="HAD-SF_hydro_IA"/>
</dbReference>
<evidence type="ECO:0000313" key="2">
    <source>
        <dbReference type="Proteomes" id="UP000637632"/>
    </source>
</evidence>
<dbReference type="SUPFAM" id="SSF56784">
    <property type="entry name" value="HAD-like"/>
    <property type="match status" value="1"/>
</dbReference>
<dbReference type="InterPro" id="IPR010237">
    <property type="entry name" value="Pyr-5-nucltdase"/>
</dbReference>
<dbReference type="PANTHER" id="PTHR12725:SF117">
    <property type="entry name" value="HALOACID DEHALOGENASE-LIKE HYDROLASE"/>
    <property type="match status" value="1"/>
</dbReference>
<dbReference type="NCBIfam" id="TIGR01509">
    <property type="entry name" value="HAD-SF-IA-v3"/>
    <property type="match status" value="1"/>
</dbReference>
<accession>A0ABR6XHZ2</accession>
<dbReference type="Pfam" id="PF13419">
    <property type="entry name" value="HAD_2"/>
    <property type="match status" value="1"/>
</dbReference>
<comment type="caution">
    <text evidence="1">The sequence shown here is derived from an EMBL/GenBank/DDBJ whole genome shotgun (WGS) entry which is preliminary data.</text>
</comment>
<dbReference type="Gene3D" id="3.40.50.1000">
    <property type="entry name" value="HAD superfamily/HAD-like"/>
    <property type="match status" value="1"/>
</dbReference>
<dbReference type="SFLD" id="SFLDG01132">
    <property type="entry name" value="C1.5.3:_5'-Nucleotidase_Like"/>
    <property type="match status" value="1"/>
</dbReference>
<dbReference type="PANTHER" id="PTHR12725">
    <property type="entry name" value="HALOACID DEHALOGENASE-LIKE HYDROLASE"/>
    <property type="match status" value="1"/>
</dbReference>
<gene>
    <name evidence="1" type="ORF">H8K26_13790</name>
</gene>
<dbReference type="SFLD" id="SFLDS00003">
    <property type="entry name" value="Haloacid_Dehalogenase"/>
    <property type="match status" value="1"/>
</dbReference>
<dbReference type="InterPro" id="IPR036412">
    <property type="entry name" value="HAD-like_sf"/>
</dbReference>
<dbReference type="InterPro" id="IPR041492">
    <property type="entry name" value="HAD_2"/>
</dbReference>
<dbReference type="RefSeq" id="WP_190480315.1">
    <property type="nucleotide sequence ID" value="NZ_JACOFT010000005.1"/>
</dbReference>
<dbReference type="EMBL" id="JACOFT010000005">
    <property type="protein sequence ID" value="MBC3812514.1"/>
    <property type="molecule type" value="Genomic_DNA"/>
</dbReference>